<dbReference type="InterPro" id="IPR023374">
    <property type="entry name" value="AttH-like_dom_sf"/>
</dbReference>
<feature type="domain" description="AttH" evidence="2">
    <location>
        <begin position="77"/>
        <end position="250"/>
    </location>
</feature>
<dbReference type="PROSITE" id="PS51257">
    <property type="entry name" value="PROKAR_LIPOPROTEIN"/>
    <property type="match status" value="1"/>
</dbReference>
<feature type="signal peptide" evidence="1">
    <location>
        <begin position="1"/>
        <end position="28"/>
    </location>
</feature>
<dbReference type="PANTHER" id="PTHR38591">
    <property type="entry name" value="HYDROLASE"/>
    <property type="match status" value="1"/>
</dbReference>
<keyword evidence="1" id="KW-0732">Signal</keyword>
<keyword evidence="4" id="KW-1185">Reference proteome</keyword>
<dbReference type="PATRIC" id="fig|330734.3.peg.235"/>
<name>A0A0H4HX31_9GAMM</name>
<gene>
    <name evidence="3" type="ORF">ABA45_01090</name>
</gene>
<dbReference type="STRING" id="330734.ABA45_01090"/>
<accession>A0A0H4HX31</accession>
<dbReference type="Pfam" id="PF07143">
    <property type="entry name" value="CrtC"/>
    <property type="match status" value="1"/>
</dbReference>
<dbReference type="KEGG" id="mpq:ABA45_01090"/>
<dbReference type="SUPFAM" id="SSF159245">
    <property type="entry name" value="AttH-like"/>
    <property type="match status" value="1"/>
</dbReference>
<dbReference type="RefSeq" id="WP_048383726.1">
    <property type="nucleotide sequence ID" value="NZ_CP011494.1"/>
</dbReference>
<evidence type="ECO:0000256" key="1">
    <source>
        <dbReference type="SAM" id="SignalP"/>
    </source>
</evidence>
<evidence type="ECO:0000313" key="4">
    <source>
        <dbReference type="Proteomes" id="UP000036406"/>
    </source>
</evidence>
<dbReference type="PANTHER" id="PTHR38591:SF1">
    <property type="entry name" value="BLL1000 PROTEIN"/>
    <property type="match status" value="1"/>
</dbReference>
<dbReference type="Gene3D" id="2.40.370.10">
    <property type="entry name" value="AttH-like domain"/>
    <property type="match status" value="2"/>
</dbReference>
<evidence type="ECO:0000259" key="2">
    <source>
        <dbReference type="Pfam" id="PF07143"/>
    </source>
</evidence>
<protein>
    <recommendedName>
        <fullName evidence="2">AttH domain-containing protein</fullName>
    </recommendedName>
</protein>
<proteinExistence type="predicted"/>
<sequence>MIKTQKWPTGFFQKVATLVLLSASVLLAGCSQEQDTGGFAGLAQAIDSSQSEPFLQPGPGDRLRFPDDWGPHPQHRIEWWYLTANLKTADGEPVGVQWTQFRQAIEPRPASEQPPAAELWPLQAAWMAHAAVSLKGEHRFAEKFARGDIGQAGAVASPLDIWLDDWRLTEQPDGALRLQVNTSEWGYDLLLQVQGEPVAHGDQGFSAKSASGEGSMYFSLVDIAISGELTLEGETQTVTGRGWFDREWSSQFLKTGQQGWDWFALHLESGDKLMAFRLRDGSGSFQSGTWIPENGDPVALSPEELSLQELDWRNNVPVRWRLSIPAHQVDLELSAPSGDYLNRGLFPYWESPVSVSGSHSGEGYMELTGY</sequence>
<dbReference type="Pfam" id="PF17186">
    <property type="entry name" value="Lipocalin_9"/>
    <property type="match status" value="1"/>
</dbReference>
<evidence type="ECO:0000313" key="3">
    <source>
        <dbReference type="EMBL" id="AKO51191.1"/>
    </source>
</evidence>
<dbReference type="InterPro" id="IPR010791">
    <property type="entry name" value="AttH_dom"/>
</dbReference>
<dbReference type="AlphaFoldDB" id="A0A0H4HX31"/>
<organism evidence="3 4">
    <name type="scientific">Marinobacter psychrophilus</name>
    <dbReference type="NCBI Taxonomy" id="330734"/>
    <lineage>
        <taxon>Bacteria</taxon>
        <taxon>Pseudomonadati</taxon>
        <taxon>Pseudomonadota</taxon>
        <taxon>Gammaproteobacteria</taxon>
        <taxon>Pseudomonadales</taxon>
        <taxon>Marinobacteraceae</taxon>
        <taxon>Marinobacter</taxon>
    </lineage>
</organism>
<dbReference type="Proteomes" id="UP000036406">
    <property type="component" value="Chromosome"/>
</dbReference>
<dbReference type="EMBL" id="CP011494">
    <property type="protein sequence ID" value="AKO51191.1"/>
    <property type="molecule type" value="Genomic_DNA"/>
</dbReference>
<reference evidence="3 4" key="1">
    <citation type="submission" date="2015-05" db="EMBL/GenBank/DDBJ databases">
        <title>Complete genome of Marinobacter psychrophilus strain 20041T isolated from sea-ice of the Canadian Basin.</title>
        <authorList>
            <person name="Song L."/>
            <person name="Ren L."/>
            <person name="Yu Y."/>
            <person name="Wang X."/>
        </authorList>
    </citation>
    <scope>NUCLEOTIDE SEQUENCE [LARGE SCALE GENOMIC DNA]</scope>
    <source>
        <strain evidence="3 4">20041</strain>
    </source>
</reference>
<feature type="chain" id="PRO_5005206434" description="AttH domain-containing protein" evidence="1">
    <location>
        <begin position="29"/>
        <end position="370"/>
    </location>
</feature>